<dbReference type="KEGG" id="teq:TEQUI_0512"/>
<evidence type="ECO:0008006" key="4">
    <source>
        <dbReference type="Google" id="ProtNLM"/>
    </source>
</evidence>
<name>A0A654KG89_TAYEM</name>
<dbReference type="EMBL" id="CP002456">
    <property type="protein sequence ID" value="ADU91454.1"/>
    <property type="molecule type" value="Genomic_DNA"/>
</dbReference>
<feature type="compositionally biased region" description="Basic residues" evidence="1">
    <location>
        <begin position="51"/>
        <end position="64"/>
    </location>
</feature>
<sequence length="108" mass="12393">MMPNFTKFKTTNYLLSFLILGLLGGCGYKTDLHYPTESELQQIKEKEARIKARKEARKKERKNARKEATKPTADKVLNKKGNKAPQTTKKKSQTQSNSQSEYTQKPTK</sequence>
<dbReference type="PROSITE" id="PS51257">
    <property type="entry name" value="PROKAR_LIPOPROTEIN"/>
    <property type="match status" value="1"/>
</dbReference>
<feature type="region of interest" description="Disordered" evidence="1">
    <location>
        <begin position="48"/>
        <end position="108"/>
    </location>
</feature>
<gene>
    <name evidence="2" type="ordered locus">TEQUI_0512</name>
</gene>
<dbReference type="Proteomes" id="UP000007472">
    <property type="component" value="Chromosome"/>
</dbReference>
<evidence type="ECO:0000256" key="1">
    <source>
        <dbReference type="SAM" id="MobiDB-lite"/>
    </source>
</evidence>
<evidence type="ECO:0000313" key="2">
    <source>
        <dbReference type="EMBL" id="ADU91454.1"/>
    </source>
</evidence>
<organism evidence="2 3">
    <name type="scientific">Taylorella equigenitalis (strain MCE9)</name>
    <dbReference type="NCBI Taxonomy" id="937774"/>
    <lineage>
        <taxon>Bacteria</taxon>
        <taxon>Pseudomonadati</taxon>
        <taxon>Pseudomonadota</taxon>
        <taxon>Betaproteobacteria</taxon>
        <taxon>Burkholderiales</taxon>
        <taxon>Alcaligenaceae</taxon>
        <taxon>Taylorella</taxon>
    </lineage>
</organism>
<dbReference type="AlphaFoldDB" id="A0A654KG89"/>
<feature type="compositionally biased region" description="Basic and acidic residues" evidence="1">
    <location>
        <begin position="65"/>
        <end position="77"/>
    </location>
</feature>
<feature type="compositionally biased region" description="Basic residues" evidence="1">
    <location>
        <begin position="78"/>
        <end position="92"/>
    </location>
</feature>
<proteinExistence type="predicted"/>
<accession>A0A654KG89</accession>
<protein>
    <recommendedName>
        <fullName evidence="4">Lipoprotein</fullName>
    </recommendedName>
</protein>
<evidence type="ECO:0000313" key="3">
    <source>
        <dbReference type="Proteomes" id="UP000007472"/>
    </source>
</evidence>
<reference evidence="2 3" key="1">
    <citation type="journal article" date="2011" name="J. Bacteriol.">
        <title>Genome sequence of Taylorella equigenitalis MCE9, the causative agent of contagious equine metritis.</title>
        <authorList>
            <person name="Hebert L."/>
            <person name="Moumen B."/>
            <person name="Duquesne F."/>
            <person name="Breuil M.F."/>
            <person name="Laugier C."/>
            <person name="Batto J.M."/>
            <person name="Renault P."/>
            <person name="Petry S."/>
        </authorList>
    </citation>
    <scope>NUCLEOTIDE SEQUENCE [LARGE SCALE GENOMIC DNA]</scope>
    <source>
        <strain evidence="2 3">MCE9</strain>
    </source>
</reference>